<dbReference type="Pfam" id="PF02615">
    <property type="entry name" value="Ldh_2"/>
    <property type="match status" value="1"/>
</dbReference>
<dbReference type="InterPro" id="IPR036111">
    <property type="entry name" value="Mal/L-sulfo/L-lacto_DH-like_sf"/>
</dbReference>
<dbReference type="InterPro" id="IPR043144">
    <property type="entry name" value="Mal/L-sulf/L-lact_DH-like_ah"/>
</dbReference>
<dbReference type="Proteomes" id="UP000616114">
    <property type="component" value="Unassembled WGS sequence"/>
</dbReference>
<evidence type="ECO:0000256" key="2">
    <source>
        <dbReference type="ARBA" id="ARBA00023002"/>
    </source>
</evidence>
<dbReference type="GO" id="GO:0016491">
    <property type="term" value="F:oxidoreductase activity"/>
    <property type="evidence" value="ECO:0007669"/>
    <property type="project" value="UniProtKB-KW"/>
</dbReference>
<dbReference type="Gene3D" id="3.30.1370.60">
    <property type="entry name" value="Hypothetical oxidoreductase yiak, domain 2"/>
    <property type="match status" value="1"/>
</dbReference>
<keyword evidence="4" id="KW-1185">Reference proteome</keyword>
<organism evidence="3 4">
    <name type="scientific">Sediminivirga luteola</name>
    <dbReference type="NCBI Taxonomy" id="1774748"/>
    <lineage>
        <taxon>Bacteria</taxon>
        <taxon>Bacillati</taxon>
        <taxon>Actinomycetota</taxon>
        <taxon>Actinomycetes</taxon>
        <taxon>Micrococcales</taxon>
        <taxon>Brevibacteriaceae</taxon>
        <taxon>Sediminivirga</taxon>
    </lineage>
</organism>
<reference evidence="3" key="2">
    <citation type="submission" date="2020-09" db="EMBL/GenBank/DDBJ databases">
        <authorList>
            <person name="Sun Q."/>
            <person name="Zhou Y."/>
        </authorList>
    </citation>
    <scope>NUCLEOTIDE SEQUENCE</scope>
    <source>
        <strain evidence="3">CGMCC 1.12785</strain>
    </source>
</reference>
<proteinExistence type="inferred from homology"/>
<dbReference type="Gene3D" id="1.10.1530.10">
    <property type="match status" value="1"/>
</dbReference>
<protein>
    <submittedName>
        <fullName evidence="3">Sulfolactate dehydrogenase</fullName>
    </submittedName>
</protein>
<dbReference type="InterPro" id="IPR003767">
    <property type="entry name" value="Malate/L-lactate_DH-like"/>
</dbReference>
<evidence type="ECO:0000313" key="3">
    <source>
        <dbReference type="EMBL" id="GGA23431.1"/>
    </source>
</evidence>
<dbReference type="EMBL" id="BMFY01000014">
    <property type="protein sequence ID" value="GGA23431.1"/>
    <property type="molecule type" value="Genomic_DNA"/>
</dbReference>
<comment type="caution">
    <text evidence="3">The sequence shown here is derived from an EMBL/GenBank/DDBJ whole genome shotgun (WGS) entry which is preliminary data.</text>
</comment>
<keyword evidence="2" id="KW-0560">Oxidoreductase</keyword>
<name>A0A8J2U088_9MICO</name>
<gene>
    <name evidence="3" type="ORF">GCM10011333_28070</name>
</gene>
<dbReference type="SUPFAM" id="SSF89733">
    <property type="entry name" value="L-sulfolactate dehydrogenase-like"/>
    <property type="match status" value="1"/>
</dbReference>
<evidence type="ECO:0000256" key="1">
    <source>
        <dbReference type="ARBA" id="ARBA00006056"/>
    </source>
</evidence>
<comment type="similarity">
    <text evidence="1">Belongs to the LDH2/MDH2 oxidoreductase family.</text>
</comment>
<dbReference type="RefSeq" id="WP_188551530.1">
    <property type="nucleotide sequence ID" value="NZ_BMFY01000014.1"/>
</dbReference>
<evidence type="ECO:0000313" key="4">
    <source>
        <dbReference type="Proteomes" id="UP000616114"/>
    </source>
</evidence>
<dbReference type="InterPro" id="IPR043143">
    <property type="entry name" value="Mal/L-sulf/L-lact_DH-like_NADP"/>
</dbReference>
<reference evidence="3" key="1">
    <citation type="journal article" date="2014" name="Int. J. Syst. Evol. Microbiol.">
        <title>Complete genome sequence of Corynebacterium casei LMG S-19264T (=DSM 44701T), isolated from a smear-ripened cheese.</title>
        <authorList>
            <consortium name="US DOE Joint Genome Institute (JGI-PGF)"/>
            <person name="Walter F."/>
            <person name="Albersmeier A."/>
            <person name="Kalinowski J."/>
            <person name="Ruckert C."/>
        </authorList>
    </citation>
    <scope>NUCLEOTIDE SEQUENCE</scope>
    <source>
        <strain evidence="3">CGMCC 1.12785</strain>
    </source>
</reference>
<accession>A0A8J2U088</accession>
<dbReference type="PANTHER" id="PTHR11091:SF0">
    <property type="entry name" value="MALATE DEHYDROGENASE"/>
    <property type="match status" value="1"/>
</dbReference>
<sequence length="349" mass="36262">MNALRPLRVGVDEARRIACELLEAAGADADHARCTADSLLYADRSGVASHGLLRLPLYVAAAEQGGINVDPAMRWLPTREGAGLLEADGAFGQVAMTEALRYAREQLAGRAVVVVAVQGSSHYGAGAYWTDQLALDGYIGLCTSTTGPVVAPHGAARAVLGTNPFSLSAPADEQSPLSIDMATSTGAYGKVIAARNAGDPLPEGWAVDSRGNPTTDPEAAMSGALTAFGGHKGSALAVGLEALSVVLGRSGFAFETQDIWANPASRMNVGHTLIVIDPEAFTGLSHTRERVSELRRTVRAAGEDVLAPGDREAAARAQHREHIMLAASTVHQIQECAAARGVSPITTVN</sequence>
<dbReference type="AlphaFoldDB" id="A0A8J2U088"/>
<dbReference type="PANTHER" id="PTHR11091">
    <property type="entry name" value="OXIDOREDUCTASE-RELATED"/>
    <property type="match status" value="1"/>
</dbReference>